<dbReference type="Proteomes" id="UP000193648">
    <property type="component" value="Unassembled WGS sequence"/>
</dbReference>
<keyword evidence="2" id="KW-1185">Reference proteome</keyword>
<organism evidence="1 2">
    <name type="scientific">Lobosporangium transversale</name>
    <dbReference type="NCBI Taxonomy" id="64571"/>
    <lineage>
        <taxon>Eukaryota</taxon>
        <taxon>Fungi</taxon>
        <taxon>Fungi incertae sedis</taxon>
        <taxon>Mucoromycota</taxon>
        <taxon>Mortierellomycotina</taxon>
        <taxon>Mortierellomycetes</taxon>
        <taxon>Mortierellales</taxon>
        <taxon>Mortierellaceae</taxon>
        <taxon>Lobosporangium</taxon>
    </lineage>
</organism>
<evidence type="ECO:0000313" key="2">
    <source>
        <dbReference type="Proteomes" id="UP000193648"/>
    </source>
</evidence>
<dbReference type="EMBL" id="MCFF01000013">
    <property type="protein sequence ID" value="ORZ20011.1"/>
    <property type="molecule type" value="Genomic_DNA"/>
</dbReference>
<dbReference type="GeneID" id="33563823"/>
<protein>
    <submittedName>
        <fullName evidence="1">Uncharacterized protein</fullName>
    </submittedName>
</protein>
<sequence length="50" mass="6223">MIYKTKKDRRRTYAQRDFPTLDNCSNCYMDIIQEAVLSIRQNWFINRFCR</sequence>
<accession>A0A1Y2GSD8</accession>
<dbReference type="RefSeq" id="XP_021882551.1">
    <property type="nucleotide sequence ID" value="XM_022021979.1"/>
</dbReference>
<dbReference type="AlphaFoldDB" id="A0A1Y2GSD8"/>
<gene>
    <name evidence="1" type="ORF">BCR41DRAFT_33538</name>
</gene>
<proteinExistence type="predicted"/>
<dbReference type="InParanoid" id="A0A1Y2GSD8"/>
<reference evidence="1 2" key="1">
    <citation type="submission" date="2016-07" db="EMBL/GenBank/DDBJ databases">
        <title>Pervasive Adenine N6-methylation of Active Genes in Fungi.</title>
        <authorList>
            <consortium name="DOE Joint Genome Institute"/>
            <person name="Mondo S.J."/>
            <person name="Dannebaum R.O."/>
            <person name="Kuo R.C."/>
            <person name="Labutti K."/>
            <person name="Haridas S."/>
            <person name="Kuo A."/>
            <person name="Salamov A."/>
            <person name="Ahrendt S.R."/>
            <person name="Lipzen A."/>
            <person name="Sullivan W."/>
            <person name="Andreopoulos W.B."/>
            <person name="Clum A."/>
            <person name="Lindquist E."/>
            <person name="Daum C."/>
            <person name="Ramamoorthy G.K."/>
            <person name="Gryganskyi A."/>
            <person name="Culley D."/>
            <person name="Magnuson J.K."/>
            <person name="James T.Y."/>
            <person name="O'Malley M.A."/>
            <person name="Stajich J.E."/>
            <person name="Spatafora J.W."/>
            <person name="Visel A."/>
            <person name="Grigoriev I.V."/>
        </authorList>
    </citation>
    <scope>NUCLEOTIDE SEQUENCE [LARGE SCALE GENOMIC DNA]</scope>
    <source>
        <strain evidence="1 2">NRRL 3116</strain>
    </source>
</reference>
<comment type="caution">
    <text evidence="1">The sequence shown here is derived from an EMBL/GenBank/DDBJ whole genome shotgun (WGS) entry which is preliminary data.</text>
</comment>
<evidence type="ECO:0000313" key="1">
    <source>
        <dbReference type="EMBL" id="ORZ20011.1"/>
    </source>
</evidence>
<name>A0A1Y2GSD8_9FUNG</name>